<keyword evidence="3" id="KW-1185">Reference proteome</keyword>
<protein>
    <submittedName>
        <fullName evidence="2">Uncharacterized protein</fullName>
    </submittedName>
</protein>
<accession>A0A8H5F6P8</accession>
<feature type="transmembrane region" description="Helical" evidence="1">
    <location>
        <begin position="176"/>
        <end position="196"/>
    </location>
</feature>
<dbReference type="EMBL" id="JAACJJ010000015">
    <property type="protein sequence ID" value="KAF5325243.1"/>
    <property type="molecule type" value="Genomic_DNA"/>
</dbReference>
<keyword evidence="1" id="KW-0812">Transmembrane</keyword>
<gene>
    <name evidence="2" type="ORF">D9619_009862</name>
</gene>
<evidence type="ECO:0000256" key="1">
    <source>
        <dbReference type="SAM" id="Phobius"/>
    </source>
</evidence>
<evidence type="ECO:0000313" key="2">
    <source>
        <dbReference type="EMBL" id="KAF5325243.1"/>
    </source>
</evidence>
<dbReference type="Proteomes" id="UP000567179">
    <property type="component" value="Unassembled WGS sequence"/>
</dbReference>
<evidence type="ECO:0000313" key="3">
    <source>
        <dbReference type="Proteomes" id="UP000567179"/>
    </source>
</evidence>
<feature type="transmembrane region" description="Helical" evidence="1">
    <location>
        <begin position="217"/>
        <end position="237"/>
    </location>
</feature>
<proteinExistence type="predicted"/>
<dbReference type="AlphaFoldDB" id="A0A8H5F6P8"/>
<feature type="transmembrane region" description="Helical" evidence="1">
    <location>
        <begin position="12"/>
        <end position="35"/>
    </location>
</feature>
<keyword evidence="1" id="KW-1133">Transmembrane helix</keyword>
<feature type="transmembrane region" description="Helical" evidence="1">
    <location>
        <begin position="41"/>
        <end position="63"/>
    </location>
</feature>
<organism evidence="2 3">
    <name type="scientific">Psilocybe cf. subviscida</name>
    <dbReference type="NCBI Taxonomy" id="2480587"/>
    <lineage>
        <taxon>Eukaryota</taxon>
        <taxon>Fungi</taxon>
        <taxon>Dikarya</taxon>
        <taxon>Basidiomycota</taxon>
        <taxon>Agaricomycotina</taxon>
        <taxon>Agaricomycetes</taxon>
        <taxon>Agaricomycetidae</taxon>
        <taxon>Agaricales</taxon>
        <taxon>Agaricineae</taxon>
        <taxon>Strophariaceae</taxon>
        <taxon>Psilocybe</taxon>
    </lineage>
</organism>
<keyword evidence="1" id="KW-0472">Membrane</keyword>
<comment type="caution">
    <text evidence="2">The sequence shown here is derived from an EMBL/GenBank/DDBJ whole genome shotgun (WGS) entry which is preliminary data.</text>
</comment>
<name>A0A8H5F6P8_9AGAR</name>
<reference evidence="2 3" key="1">
    <citation type="journal article" date="2020" name="ISME J.">
        <title>Uncovering the hidden diversity of litter-decomposition mechanisms in mushroom-forming fungi.</title>
        <authorList>
            <person name="Floudas D."/>
            <person name="Bentzer J."/>
            <person name="Ahren D."/>
            <person name="Johansson T."/>
            <person name="Persson P."/>
            <person name="Tunlid A."/>
        </authorList>
    </citation>
    <scope>NUCLEOTIDE SEQUENCE [LARGE SCALE GENOMIC DNA]</scope>
    <source>
        <strain evidence="2 3">CBS 101986</strain>
    </source>
</reference>
<sequence length="262" mass="29236">MTDAKVSIVLRVLTFLGVIGFALVAITASVALVLIGAFVSVAIKILVVALAGVVATVICPDAWRNRSLQNVLKHPRSIIIAVASAVGALLLRKPVGKLLWKLFRAKNNDVIFYPTTRPHGIPKPPICRGPHQRWPQHTAARPNPAWPWQKFVKPGSISQSPSHIIGGRQHISISSFLMRVIGKVVRILIHIGLYIVHLLHRAIIRVIDRSIRRILRLIRHIGFSGFILISLVVYVFVLHYKLRGSKKAGNKGKDRRRKDIRE</sequence>